<feature type="domain" description="PEGA" evidence="2">
    <location>
        <begin position="45"/>
        <end position="106"/>
    </location>
</feature>
<keyword evidence="1" id="KW-0812">Transmembrane</keyword>
<dbReference type="EMBL" id="PFET01000009">
    <property type="protein sequence ID" value="PJE75843.1"/>
    <property type="molecule type" value="Genomic_DNA"/>
</dbReference>
<dbReference type="SUPFAM" id="SSF82171">
    <property type="entry name" value="DPP6 N-terminal domain-like"/>
    <property type="match status" value="1"/>
</dbReference>
<dbReference type="Pfam" id="PF08308">
    <property type="entry name" value="PEGA"/>
    <property type="match status" value="1"/>
</dbReference>
<accession>A0A2M8LEH5</accession>
<organism evidence="3 4">
    <name type="scientific">Candidatus Uhrbacteria bacterium CG10_big_fil_rev_8_21_14_0_10_48_11</name>
    <dbReference type="NCBI Taxonomy" id="1975037"/>
    <lineage>
        <taxon>Bacteria</taxon>
        <taxon>Candidatus Uhriibacteriota</taxon>
    </lineage>
</organism>
<keyword evidence="1" id="KW-1133">Transmembrane helix</keyword>
<protein>
    <recommendedName>
        <fullName evidence="2">PEGA domain-containing protein</fullName>
    </recommendedName>
</protein>
<comment type="caution">
    <text evidence="3">The sequence shown here is derived from an EMBL/GenBank/DDBJ whole genome shotgun (WGS) entry which is preliminary data.</text>
</comment>
<evidence type="ECO:0000313" key="3">
    <source>
        <dbReference type="EMBL" id="PJE75843.1"/>
    </source>
</evidence>
<feature type="transmembrane region" description="Helical" evidence="1">
    <location>
        <begin position="9"/>
        <end position="30"/>
    </location>
</feature>
<evidence type="ECO:0000259" key="2">
    <source>
        <dbReference type="Pfam" id="PF08308"/>
    </source>
</evidence>
<dbReference type="InterPro" id="IPR013229">
    <property type="entry name" value="PEGA"/>
</dbReference>
<dbReference type="Proteomes" id="UP000231152">
    <property type="component" value="Unassembled WGS sequence"/>
</dbReference>
<reference evidence="3 4" key="1">
    <citation type="submission" date="2017-09" db="EMBL/GenBank/DDBJ databases">
        <title>Depth-based differentiation of microbial function through sediment-hosted aquifers and enrichment of novel symbionts in the deep terrestrial subsurface.</title>
        <authorList>
            <person name="Probst A.J."/>
            <person name="Ladd B."/>
            <person name="Jarett J.K."/>
            <person name="Geller-Mcgrath D.E."/>
            <person name="Sieber C.M."/>
            <person name="Emerson J.B."/>
            <person name="Anantharaman K."/>
            <person name="Thomas B.C."/>
            <person name="Malmstrom R."/>
            <person name="Stieglmeier M."/>
            <person name="Klingl A."/>
            <person name="Woyke T."/>
            <person name="Ryan C.M."/>
            <person name="Banfield J.F."/>
        </authorList>
    </citation>
    <scope>NUCLEOTIDE SEQUENCE [LARGE SCALE GENOMIC DNA]</scope>
    <source>
        <strain evidence="3">CG10_big_fil_rev_8_21_14_0_10_48_11</strain>
    </source>
</reference>
<dbReference type="AlphaFoldDB" id="A0A2M8LEH5"/>
<name>A0A2M8LEH5_9BACT</name>
<evidence type="ECO:0000313" key="4">
    <source>
        <dbReference type="Proteomes" id="UP000231152"/>
    </source>
</evidence>
<evidence type="ECO:0000256" key="1">
    <source>
        <dbReference type="SAM" id="Phobius"/>
    </source>
</evidence>
<gene>
    <name evidence="3" type="ORF">COV04_02770</name>
</gene>
<sequence>MNFRIRRLIFWSFIIAFFLLSPFIIFYTAGYRISEDGSLRIIKTGTLILSSTPRQASIILNGTDSGKVTPTIIKGLTPGRYEVTLTKKGYLPWKKRITVQENNATFVSDVRLFKDTAPVELLNKTNLSLWSKPRGTQILVIAKSNEAPHSFELSLLAKNPAAPIVPLASLDGDSLTPMDWSEDETRIIIQLDKEWVLLNLATHQTTTLSSSEILAGTFALHYSDNGLLYAATPKQIYLLEKQASKFVPRPVNQSASASTVTGHIDDFWIANSKLYEAVSLNEGSSLLRVSKLGSLNTASVALVDSGTYHYLDSDATTLLLTHNSDVLIYDISSLAPTLRTTIAGSMEAVIADTGAILYTRGFELQRYSAATNSHTLLVRTTTPLTSIGWLPGSQYALFSTNNNVYAIDTEGPELYTSWLLLHYDALQGYASTVDGSILYFAGQMPDGTSGLFERSL</sequence>
<proteinExistence type="predicted"/>
<keyword evidence="1" id="KW-0472">Membrane</keyword>